<evidence type="ECO:0000256" key="4">
    <source>
        <dbReference type="SAM" id="SignalP"/>
    </source>
</evidence>
<evidence type="ECO:0000256" key="2">
    <source>
        <dbReference type="ARBA" id="ARBA00007261"/>
    </source>
</evidence>
<feature type="domain" description="Peptidase M16 N-terminal" evidence="5">
    <location>
        <begin position="64"/>
        <end position="188"/>
    </location>
</feature>
<organism evidence="7 8">
    <name type="scientific">Acinetobacter schindleri</name>
    <dbReference type="NCBI Taxonomy" id="108981"/>
    <lineage>
        <taxon>Bacteria</taxon>
        <taxon>Pseudomonadati</taxon>
        <taxon>Pseudomonadota</taxon>
        <taxon>Gammaproteobacteria</taxon>
        <taxon>Moraxellales</taxon>
        <taxon>Moraxellaceae</taxon>
        <taxon>Acinetobacter</taxon>
    </lineage>
</organism>
<evidence type="ECO:0000259" key="6">
    <source>
        <dbReference type="Pfam" id="PF05193"/>
    </source>
</evidence>
<dbReference type="EMBL" id="CP044463">
    <property type="protein sequence ID" value="QIC67546.1"/>
    <property type="molecule type" value="Genomic_DNA"/>
</dbReference>
<dbReference type="GO" id="GO:0004222">
    <property type="term" value="F:metalloendopeptidase activity"/>
    <property type="evidence" value="ECO:0007669"/>
    <property type="project" value="InterPro"/>
</dbReference>
<dbReference type="Proteomes" id="UP000503505">
    <property type="component" value="Chromosome"/>
</dbReference>
<sequence>MSLRFKKLTLSMFLMGAATLSFAQPVLVKTEQNIEEYKLDNGLRIVLAPNDKENKTFMNTVYFTGSLNDPQGKGGLAHLLEHLAFKGTENIKGDEFQRRLDQYTLSSNASTDYYSTKYTNLVRPESTALAAVIQLEAERMDKLVLQEKYVPTEIDIVKREREIRLDQPFSVLMDQIFKSAYGNQHLGRLPIGDLNELQSINMQELNQFYRTWYAPNNAYMVISGKFDKKQVLKYIDQHFSLIKARSVPEQPKVPELSPEKIKQREFTVAKGSDFAKFNIYLNRSEVAKQNALSVTPTLYTLQPSGHLYQGVVEQGTATAVQSATWLDKDFNMVFMGAVYAPNHDAKKVEQALQNGVEQGKGFNETELNRVKNMSRNAAENIKNNAAALGLRLSDYIASSNGDWSKYFKDLNAIQNLTVADANAIYKDFFKAEYRIQGNIVPTPEDQKTAKQQEQFAAAKPTLDQQPVTEEPLKDVSVYQAEVKQYVKESKKLLTSKEKQIQRGKLQNGIQYALFPTQTRDDKVYSTIALDFGTAETLKHKGELLDLMAYLIMRASETQSLQQISDKTIEVSGSANVSASGNGLNISISAKKEYFEEYFKYILNVLKNPTFEQSQFDLIKSQSLSSLDRPYTEPDTVTSLTFARLLERYEPGDLRYHFEPDLAKQQINAATREQVQQLYQRFFKTHHARVAVTGEFKPQAMQTLIKQEFEGWKSNEPYARLKSEYVARTAERVHALSEQREFGSYVAAISIPVGSDHPDVPALLVLRHILGDSQLSSRLAQELREKNALVYGFSANVDFAEWDNAGALAFGANYTAGRSGQVSDSIRKVIAELRSKGVTAQEVEAAKASILKKRVTALEDDRRIHSMLVPQLERNRDLNYRQKRDRAVAALTKADIDAVIQKYLNTDQLVEVMSDQYGQPVNQTTLTKR</sequence>
<evidence type="ECO:0000313" key="8">
    <source>
        <dbReference type="Proteomes" id="UP000503505"/>
    </source>
</evidence>
<keyword evidence="4" id="KW-0732">Signal</keyword>
<dbReference type="PANTHER" id="PTHR11851:SF49">
    <property type="entry name" value="MITOCHONDRIAL-PROCESSING PEPTIDASE SUBUNIT ALPHA"/>
    <property type="match status" value="1"/>
</dbReference>
<evidence type="ECO:0000313" key="7">
    <source>
        <dbReference type="EMBL" id="QIC67546.1"/>
    </source>
</evidence>
<feature type="domain" description="Peptidase M16 C-terminal" evidence="6">
    <location>
        <begin position="199"/>
        <end position="372"/>
    </location>
</feature>
<protein>
    <submittedName>
        <fullName evidence="7">Insulinase family protein</fullName>
    </submittedName>
</protein>
<name>A0AAE6WWK7_9GAMM</name>
<evidence type="ECO:0000259" key="5">
    <source>
        <dbReference type="Pfam" id="PF00675"/>
    </source>
</evidence>
<dbReference type="Gene3D" id="3.30.830.10">
    <property type="entry name" value="Metalloenzyme, LuxS/M16 peptidase-like"/>
    <property type="match status" value="4"/>
</dbReference>
<reference evidence="7 8" key="1">
    <citation type="submission" date="2019-09" db="EMBL/GenBank/DDBJ databases">
        <title>Non-baumannii Acinetobacter spp. carrying blaNDM-1 isolated in China.</title>
        <authorList>
            <person name="Cui C."/>
            <person name="Chen C."/>
            <person name="Sun J."/>
            <person name="Liu Y."/>
        </authorList>
    </citation>
    <scope>NUCLEOTIDE SEQUENCE [LARGE SCALE GENOMIC DNA]</scope>
    <source>
        <strain evidence="7 8">HZE23-1</strain>
    </source>
</reference>
<comment type="similarity">
    <text evidence="2 3">Belongs to the peptidase M16 family.</text>
</comment>
<dbReference type="AlphaFoldDB" id="A0AAE6WWK7"/>
<dbReference type="Pfam" id="PF00675">
    <property type="entry name" value="Peptidase_M16"/>
    <property type="match status" value="1"/>
</dbReference>
<dbReference type="PANTHER" id="PTHR11851">
    <property type="entry name" value="METALLOPROTEASE"/>
    <property type="match status" value="1"/>
</dbReference>
<dbReference type="InterPro" id="IPR050361">
    <property type="entry name" value="MPP/UQCRC_Complex"/>
</dbReference>
<gene>
    <name evidence="7" type="ORF">FSC10_09230</name>
</gene>
<dbReference type="RefSeq" id="WP_163171520.1">
    <property type="nucleotide sequence ID" value="NZ_CP044463.1"/>
</dbReference>
<dbReference type="GO" id="GO:0046872">
    <property type="term" value="F:metal ion binding"/>
    <property type="evidence" value="ECO:0007669"/>
    <property type="project" value="InterPro"/>
</dbReference>
<proteinExistence type="inferred from homology"/>
<dbReference type="PROSITE" id="PS00143">
    <property type="entry name" value="INSULINASE"/>
    <property type="match status" value="1"/>
</dbReference>
<evidence type="ECO:0000256" key="1">
    <source>
        <dbReference type="ARBA" id="ARBA00001947"/>
    </source>
</evidence>
<accession>A0AAE6WWK7</accession>
<evidence type="ECO:0000256" key="3">
    <source>
        <dbReference type="RuleBase" id="RU004447"/>
    </source>
</evidence>
<comment type="cofactor">
    <cofactor evidence="1">
        <name>Zn(2+)</name>
        <dbReference type="ChEBI" id="CHEBI:29105"/>
    </cofactor>
</comment>
<feature type="chain" id="PRO_5042061688" evidence="4">
    <location>
        <begin position="24"/>
        <end position="928"/>
    </location>
</feature>
<dbReference type="InterPro" id="IPR011249">
    <property type="entry name" value="Metalloenz_LuxS/M16"/>
</dbReference>
<dbReference type="Pfam" id="PF05193">
    <property type="entry name" value="Peptidase_M16_C"/>
    <property type="match status" value="2"/>
</dbReference>
<dbReference type="InterPro" id="IPR001431">
    <property type="entry name" value="Pept_M16_Zn_BS"/>
</dbReference>
<feature type="domain" description="Peptidase M16 C-terminal" evidence="6">
    <location>
        <begin position="669"/>
        <end position="848"/>
    </location>
</feature>
<feature type="signal peptide" evidence="4">
    <location>
        <begin position="1"/>
        <end position="23"/>
    </location>
</feature>
<dbReference type="GO" id="GO:0006508">
    <property type="term" value="P:proteolysis"/>
    <property type="evidence" value="ECO:0007669"/>
    <property type="project" value="InterPro"/>
</dbReference>
<dbReference type="InterPro" id="IPR011765">
    <property type="entry name" value="Pept_M16_N"/>
</dbReference>
<dbReference type="SUPFAM" id="SSF63411">
    <property type="entry name" value="LuxS/MPP-like metallohydrolase"/>
    <property type="match status" value="4"/>
</dbReference>
<dbReference type="InterPro" id="IPR007863">
    <property type="entry name" value="Peptidase_M16_C"/>
</dbReference>